<organism evidence="1 2">
    <name type="scientific">Candidatus Methanofastidiosum methylothiophilum</name>
    <dbReference type="NCBI Taxonomy" id="1705564"/>
    <lineage>
        <taxon>Archaea</taxon>
        <taxon>Methanobacteriati</taxon>
        <taxon>Methanobacteriota</taxon>
        <taxon>Stenosarchaea group</taxon>
        <taxon>Candidatus Methanofastidiosia</taxon>
        <taxon>Candidatus Methanofastidiosales</taxon>
        <taxon>Candidatus Methanofastidiosaceae</taxon>
        <taxon>Candidatus Methanofastidiosum</taxon>
    </lineage>
</organism>
<name>A0A150IYJ8_9EURY</name>
<dbReference type="Proteomes" id="UP000075578">
    <property type="component" value="Unassembled WGS sequence"/>
</dbReference>
<dbReference type="AlphaFoldDB" id="A0A150IYJ8"/>
<dbReference type="EMBL" id="LNGD01000090">
    <property type="protein sequence ID" value="KYC49982.1"/>
    <property type="molecule type" value="Genomic_DNA"/>
</dbReference>
<protein>
    <submittedName>
        <fullName evidence="1">Uncharacterized protein</fullName>
    </submittedName>
</protein>
<evidence type="ECO:0000313" key="2">
    <source>
        <dbReference type="Proteomes" id="UP000075578"/>
    </source>
</evidence>
<gene>
    <name evidence="1" type="ORF">AMQ74_01340</name>
</gene>
<evidence type="ECO:0000313" key="1">
    <source>
        <dbReference type="EMBL" id="KYC49982.1"/>
    </source>
</evidence>
<reference evidence="1 2" key="1">
    <citation type="journal article" date="2016" name="ISME J.">
        <title>Chasing the elusive Euryarchaeota class WSA2: genomes reveal a uniquely fastidious methyl-reducing methanogen.</title>
        <authorList>
            <person name="Nobu M.K."/>
            <person name="Narihiro T."/>
            <person name="Kuroda K."/>
            <person name="Mei R."/>
            <person name="Liu W.T."/>
        </authorList>
    </citation>
    <scope>NUCLEOTIDE SEQUENCE [LARGE SCALE GENOMIC DNA]</scope>
    <source>
        <strain evidence="1">U1lsi0528_Bin089</strain>
    </source>
</reference>
<comment type="caution">
    <text evidence="1">The sequence shown here is derived from an EMBL/GenBank/DDBJ whole genome shotgun (WGS) entry which is preliminary data.</text>
</comment>
<accession>A0A150IYJ8</accession>
<proteinExistence type="predicted"/>
<sequence length="143" mass="16896">MSDKFRQDITRESIIRSMINKTGQNLKRLAQSFARAENSKEITNKFLKDSRKITIDNFERLINEPSIKKEINSLSDYESNQRYNVVQSILINNPNLTALEIFQEVSPTGLFKDEYDIKDLLDWMHKKGHVIKDSQNRYSFIFF</sequence>